<dbReference type="SUPFAM" id="SSF54637">
    <property type="entry name" value="Thioesterase/thiol ester dehydrase-isomerase"/>
    <property type="match status" value="1"/>
</dbReference>
<accession>A0A1M6B8N8</accession>
<reference evidence="3" key="1">
    <citation type="submission" date="2016-11" db="EMBL/GenBank/DDBJ databases">
        <authorList>
            <person name="Varghese N."/>
            <person name="Submissions S."/>
        </authorList>
    </citation>
    <scope>NUCLEOTIDE SEQUENCE [LARGE SCALE GENOMIC DNA]</scope>
    <source>
        <strain evidence="3">DSM 22623</strain>
    </source>
</reference>
<dbReference type="PANTHER" id="PTHR30272">
    <property type="entry name" value="3-HYDROXYACYL-[ACYL-CARRIER-PROTEIN] DEHYDRATASE"/>
    <property type="match status" value="1"/>
</dbReference>
<evidence type="ECO:0000313" key="2">
    <source>
        <dbReference type="EMBL" id="SHI45109.1"/>
    </source>
</evidence>
<dbReference type="RefSeq" id="WP_073313891.1">
    <property type="nucleotide sequence ID" value="NZ_FQYP01000001.1"/>
</dbReference>
<dbReference type="STRING" id="570521.SAMN04488508_101687"/>
<dbReference type="OrthoDB" id="9772788at2"/>
<dbReference type="InterPro" id="IPR029069">
    <property type="entry name" value="HotDog_dom_sf"/>
</dbReference>
<protein>
    <submittedName>
        <fullName evidence="2">3-hydroxyacyl-[acyl-carrier-protein] dehydratase</fullName>
    </submittedName>
</protein>
<evidence type="ECO:0000256" key="1">
    <source>
        <dbReference type="ARBA" id="ARBA00023239"/>
    </source>
</evidence>
<dbReference type="Pfam" id="PF07977">
    <property type="entry name" value="FabA"/>
    <property type="match status" value="1"/>
</dbReference>
<organism evidence="2 3">
    <name type="scientific">Aquimarina spongiae</name>
    <dbReference type="NCBI Taxonomy" id="570521"/>
    <lineage>
        <taxon>Bacteria</taxon>
        <taxon>Pseudomonadati</taxon>
        <taxon>Bacteroidota</taxon>
        <taxon>Flavobacteriia</taxon>
        <taxon>Flavobacteriales</taxon>
        <taxon>Flavobacteriaceae</taxon>
        <taxon>Aquimarina</taxon>
    </lineage>
</organism>
<gene>
    <name evidence="2" type="ORF">SAMN04488508_101687</name>
</gene>
<dbReference type="InterPro" id="IPR013114">
    <property type="entry name" value="FabA_FabZ"/>
</dbReference>
<dbReference type="EMBL" id="FQYP01000001">
    <property type="protein sequence ID" value="SHI45109.1"/>
    <property type="molecule type" value="Genomic_DNA"/>
</dbReference>
<dbReference type="Gene3D" id="3.10.129.10">
    <property type="entry name" value="Hotdog Thioesterase"/>
    <property type="match status" value="1"/>
</dbReference>
<dbReference type="GO" id="GO:0016829">
    <property type="term" value="F:lyase activity"/>
    <property type="evidence" value="ECO:0007669"/>
    <property type="project" value="UniProtKB-KW"/>
</dbReference>
<name>A0A1M6B8N8_9FLAO</name>
<keyword evidence="1" id="KW-0456">Lyase</keyword>
<dbReference type="AlphaFoldDB" id="A0A1M6B8N8"/>
<proteinExistence type="predicted"/>
<keyword evidence="3" id="KW-1185">Reference proteome</keyword>
<dbReference type="Proteomes" id="UP000184432">
    <property type="component" value="Unassembled WGS sequence"/>
</dbReference>
<evidence type="ECO:0000313" key="3">
    <source>
        <dbReference type="Proteomes" id="UP000184432"/>
    </source>
</evidence>
<sequence>MIREEIIKELPYDKPFMFVDEILELDDDHIKGAYTFKKDEYFYEGHFKDNPVTPGVILTECMAQIGMACFGIHLLGDNWSKDEIAVAMTSNEMNFYKPVFPGEKVIVVSEKVYFRFQKLKCNVAMYNLDNQVIAKGVISGVSFKKDSV</sequence>
<dbReference type="PANTHER" id="PTHR30272:SF1">
    <property type="entry name" value="3-HYDROXYACYL-[ACYL-CARRIER-PROTEIN] DEHYDRATASE"/>
    <property type="match status" value="1"/>
</dbReference>
<dbReference type="CDD" id="cd00493">
    <property type="entry name" value="FabA_FabZ"/>
    <property type="match status" value="1"/>
</dbReference>